<dbReference type="PANTHER" id="PTHR45947">
    <property type="entry name" value="SULFOQUINOVOSYL TRANSFERASE SQD2"/>
    <property type="match status" value="1"/>
</dbReference>
<feature type="domain" description="Glycosyltransferase subfamily 4-like N-terminal" evidence="4">
    <location>
        <begin position="15"/>
        <end position="177"/>
    </location>
</feature>
<keyword evidence="3 5" id="KW-0808">Transferase</keyword>
<organism evidence="5 6">
    <name type="scientific">Cellulomonas bogoriensis 69B4 = DSM 16987</name>
    <dbReference type="NCBI Taxonomy" id="1386082"/>
    <lineage>
        <taxon>Bacteria</taxon>
        <taxon>Bacillati</taxon>
        <taxon>Actinomycetota</taxon>
        <taxon>Actinomycetes</taxon>
        <taxon>Micrococcales</taxon>
        <taxon>Cellulomonadaceae</taxon>
        <taxon>Cellulomonas</taxon>
    </lineage>
</organism>
<dbReference type="Proteomes" id="UP000054314">
    <property type="component" value="Unassembled WGS sequence"/>
</dbReference>
<evidence type="ECO:0000313" key="5">
    <source>
        <dbReference type="EMBL" id="KGM13107.1"/>
    </source>
</evidence>
<name>A0A0A0BZH7_9CELL</name>
<sequence length="372" mass="40066">MRIFHVSDCYAPRTGGIETQVRDLAKAQVAAGDEVHVLTATTGADGERHGETEDDDGVVVHRLGGRMPGDLPVSPTAPRRMRELIARLEPDVVHVHAGVISPVAYDGARVALESGVPLAITWHCMLDGWTPALRAVVRRSRWRGAPVALSAVSRSAAARVERVFGRPVAVMPNGTDMRLWGPTARRSDGALRCVATMRLAPRKRGLALIDTVADAAAQLGPGALHLDLVGDGPQRAAIGRRVRRRGMSSVVTVHGRLDRLEVRKLYDEADVFLAPASLEAFGIAALEARATGLVVVARAGTGIEEFVTDGVDGLLVDDDAAMARALVHLTTDLGLRRRLLERSRAEPPPFDRAMTVLRAHELYDRARAQRPG</sequence>
<proteinExistence type="predicted"/>
<dbReference type="Pfam" id="PF13692">
    <property type="entry name" value="Glyco_trans_1_4"/>
    <property type="match status" value="1"/>
</dbReference>
<dbReference type="AlphaFoldDB" id="A0A0A0BZH7"/>
<reference evidence="5 6" key="1">
    <citation type="submission" date="2013-08" db="EMBL/GenBank/DDBJ databases">
        <title>Genome sequencing of Cellulomonas bogoriensis 69B4.</title>
        <authorList>
            <person name="Chen F."/>
            <person name="Li Y."/>
            <person name="Wang G."/>
        </authorList>
    </citation>
    <scope>NUCLEOTIDE SEQUENCE [LARGE SCALE GENOMIC DNA]</scope>
    <source>
        <strain evidence="5 6">69B4</strain>
    </source>
</reference>
<evidence type="ECO:0000259" key="4">
    <source>
        <dbReference type="Pfam" id="PF13439"/>
    </source>
</evidence>
<dbReference type="EMBL" id="AXCZ01000066">
    <property type="protein sequence ID" value="KGM13107.1"/>
    <property type="molecule type" value="Genomic_DNA"/>
</dbReference>
<dbReference type="Pfam" id="PF13439">
    <property type="entry name" value="Glyco_transf_4"/>
    <property type="match status" value="1"/>
</dbReference>
<comment type="caution">
    <text evidence="5">The sequence shown here is derived from an EMBL/GenBank/DDBJ whole genome shotgun (WGS) entry which is preliminary data.</text>
</comment>
<protein>
    <recommendedName>
        <fullName evidence="1">D-inositol 3-phosphate glycosyltransferase</fullName>
    </recommendedName>
</protein>
<dbReference type="RefSeq" id="WP_035059953.1">
    <property type="nucleotide sequence ID" value="NZ_AXCZ01000066.1"/>
</dbReference>
<dbReference type="PANTHER" id="PTHR45947:SF3">
    <property type="entry name" value="SULFOQUINOVOSYL TRANSFERASE SQD2"/>
    <property type="match status" value="1"/>
</dbReference>
<accession>A0A0A0BZH7</accession>
<keyword evidence="2" id="KW-0328">Glycosyltransferase</keyword>
<dbReference type="InterPro" id="IPR028098">
    <property type="entry name" value="Glyco_trans_4-like_N"/>
</dbReference>
<keyword evidence="6" id="KW-1185">Reference proteome</keyword>
<dbReference type="OrthoDB" id="9802525at2"/>
<dbReference type="SUPFAM" id="SSF53756">
    <property type="entry name" value="UDP-Glycosyltransferase/glycogen phosphorylase"/>
    <property type="match status" value="1"/>
</dbReference>
<dbReference type="GO" id="GO:1901137">
    <property type="term" value="P:carbohydrate derivative biosynthetic process"/>
    <property type="evidence" value="ECO:0007669"/>
    <property type="project" value="UniProtKB-ARBA"/>
</dbReference>
<evidence type="ECO:0000256" key="3">
    <source>
        <dbReference type="ARBA" id="ARBA00022679"/>
    </source>
</evidence>
<evidence type="ECO:0000256" key="2">
    <source>
        <dbReference type="ARBA" id="ARBA00022676"/>
    </source>
</evidence>
<gene>
    <name evidence="5" type="ORF">N869_16185</name>
</gene>
<dbReference type="Gene3D" id="3.40.50.2000">
    <property type="entry name" value="Glycogen Phosphorylase B"/>
    <property type="match status" value="2"/>
</dbReference>
<dbReference type="CDD" id="cd03801">
    <property type="entry name" value="GT4_PimA-like"/>
    <property type="match status" value="1"/>
</dbReference>
<evidence type="ECO:0000313" key="6">
    <source>
        <dbReference type="Proteomes" id="UP000054314"/>
    </source>
</evidence>
<dbReference type="GO" id="GO:0016758">
    <property type="term" value="F:hexosyltransferase activity"/>
    <property type="evidence" value="ECO:0007669"/>
    <property type="project" value="TreeGrafter"/>
</dbReference>
<dbReference type="InterPro" id="IPR050194">
    <property type="entry name" value="Glycosyltransferase_grp1"/>
</dbReference>
<evidence type="ECO:0000256" key="1">
    <source>
        <dbReference type="ARBA" id="ARBA00021292"/>
    </source>
</evidence>